<sequence length="187" mass="20091">MCGRARGVDLFGILQNPGSTASHTSTICHHSYLESAAGDWTRTGCYRRSRRVLVGTGREGEAGLGPHTSRCSLCFQTGAEVQGGGSSSSSSNRSRSSTLVVGCAQAQRSVQDAEERRGDSVTHVRLSTLSLRLPLSIHRGWTQRRGRLDTGTLRDAPAAAATINQPRQLRRDRGAQALLIGDFLLCD</sequence>
<evidence type="ECO:0000313" key="1">
    <source>
        <dbReference type="EMBL" id="CAB1420140.1"/>
    </source>
</evidence>
<proteinExistence type="predicted"/>
<name>A0A9N7TVY6_PLEPL</name>
<dbReference type="Proteomes" id="UP001153269">
    <property type="component" value="Unassembled WGS sequence"/>
</dbReference>
<accession>A0A9N7TVY6</accession>
<comment type="caution">
    <text evidence="1">The sequence shown here is derived from an EMBL/GenBank/DDBJ whole genome shotgun (WGS) entry which is preliminary data.</text>
</comment>
<protein>
    <submittedName>
        <fullName evidence="1">Uncharacterized protein</fullName>
    </submittedName>
</protein>
<keyword evidence="2" id="KW-1185">Reference proteome</keyword>
<gene>
    <name evidence="1" type="ORF">PLEPLA_LOCUS8015</name>
</gene>
<organism evidence="1 2">
    <name type="scientific">Pleuronectes platessa</name>
    <name type="common">European plaice</name>
    <dbReference type="NCBI Taxonomy" id="8262"/>
    <lineage>
        <taxon>Eukaryota</taxon>
        <taxon>Metazoa</taxon>
        <taxon>Chordata</taxon>
        <taxon>Craniata</taxon>
        <taxon>Vertebrata</taxon>
        <taxon>Euteleostomi</taxon>
        <taxon>Actinopterygii</taxon>
        <taxon>Neopterygii</taxon>
        <taxon>Teleostei</taxon>
        <taxon>Neoteleostei</taxon>
        <taxon>Acanthomorphata</taxon>
        <taxon>Carangaria</taxon>
        <taxon>Pleuronectiformes</taxon>
        <taxon>Pleuronectoidei</taxon>
        <taxon>Pleuronectidae</taxon>
        <taxon>Pleuronectes</taxon>
    </lineage>
</organism>
<evidence type="ECO:0000313" key="2">
    <source>
        <dbReference type="Proteomes" id="UP001153269"/>
    </source>
</evidence>
<reference evidence="1" key="1">
    <citation type="submission" date="2020-03" db="EMBL/GenBank/DDBJ databases">
        <authorList>
            <person name="Weist P."/>
        </authorList>
    </citation>
    <scope>NUCLEOTIDE SEQUENCE</scope>
</reference>
<dbReference type="EMBL" id="CADEAL010000437">
    <property type="protein sequence ID" value="CAB1420140.1"/>
    <property type="molecule type" value="Genomic_DNA"/>
</dbReference>
<dbReference type="AlphaFoldDB" id="A0A9N7TVY6"/>